<feature type="chain" id="PRO_5044791175" description="TIR domain-containing protein" evidence="12">
    <location>
        <begin position="25"/>
        <end position="794"/>
    </location>
</feature>
<dbReference type="Proteomes" id="UP001634394">
    <property type="component" value="Unassembled WGS sequence"/>
</dbReference>
<evidence type="ECO:0000256" key="6">
    <source>
        <dbReference type="ARBA" id="ARBA00022737"/>
    </source>
</evidence>
<evidence type="ECO:0000256" key="11">
    <source>
        <dbReference type="SAM" id="Phobius"/>
    </source>
</evidence>
<evidence type="ECO:0000256" key="10">
    <source>
        <dbReference type="ARBA" id="ARBA00023180"/>
    </source>
</evidence>
<name>A0ABD3XV92_SINWO</name>
<dbReference type="InterPro" id="IPR000157">
    <property type="entry name" value="TIR_dom"/>
</dbReference>
<evidence type="ECO:0000256" key="4">
    <source>
        <dbReference type="ARBA" id="ARBA00022692"/>
    </source>
</evidence>
<evidence type="ECO:0000256" key="1">
    <source>
        <dbReference type="ARBA" id="ARBA00004167"/>
    </source>
</evidence>
<evidence type="ECO:0000256" key="9">
    <source>
        <dbReference type="ARBA" id="ARBA00023170"/>
    </source>
</evidence>
<dbReference type="Pfam" id="PF13855">
    <property type="entry name" value="LRR_8"/>
    <property type="match status" value="1"/>
</dbReference>
<keyword evidence="3" id="KW-0433">Leucine-rich repeat</keyword>
<dbReference type="InterPro" id="IPR003591">
    <property type="entry name" value="Leu-rich_rpt_typical-subtyp"/>
</dbReference>
<evidence type="ECO:0000259" key="13">
    <source>
        <dbReference type="PROSITE" id="PS50104"/>
    </source>
</evidence>
<feature type="domain" description="TIR" evidence="13">
    <location>
        <begin position="622"/>
        <end position="765"/>
    </location>
</feature>
<keyword evidence="6" id="KW-0677">Repeat</keyword>
<sequence>MDMDKLLILSLHFIVFVFIFSSDAHESCIVKGVTYTCTNISSKADSPLVLPANIQQVTILGSNNHELSLTSGLFKHETWTNVSELSILEFSKVKFIEKDFLDGLGKLKFLSISACPELESIDPDVFHSTPDIEALHLDENYNLRLSQVEATLTGRLSKLKYLSLIGIQATKTRVVLGETFSKALRAKNLTNLNASRVKLLYIEHDSVLETLATLKYLNLSYSPIVIADNVKAADMTGMSNNTFELLDLTGSPIIVPYRIEKWDETITRNKLPNILYLFAHGITYYSYQFRIHVRYINEHDLISSLKILDVSQNNIIILNITFDGAYYLHALEALNLANNNMEYISPSFLSNLPSLKILDLSNNQLHTMQTNHDFPNIFSKNKDLEIIFLRNNMLSVVPSKLFSSNTKLRIIDLSENEIAYFNVDLRNILDLKLTDLRKNRLKTLPAALLEQLEHIVRHQPTANTKEASMTNLLLRQLRDKNLIADKYSYGYNNSRIVQLAEKHSVISQYLVINILENPFLCDCDTLDFVKWVIFTDLVIFNKTNVICIYGNKEEFVNIETYETTKENCRLLYMICLVTGSLVDVALCIFTFTSIIILRHKKAKQNQGLENLRSEVLQDNINFKYVVFLSYCSQDVPIVDEHILPSLNRILKEKLNTEKDLVCTGADSFVPGMLIIDEIHRCINESLVVIPVITPAFLQSRWSLKECVDALEKQRPVIVLMKQNTNTNDTIGTIKQLIAHYTRATWSDNEGKFLIRPSWNSIGEVIIRMASETLRNYRRQKVNTPDELNPLVDRT</sequence>
<comment type="similarity">
    <text evidence="2">Belongs to the Toll-like receptor family.</text>
</comment>
<comment type="caution">
    <text evidence="14">The sequence shown here is derived from an EMBL/GenBank/DDBJ whole genome shotgun (WGS) entry which is preliminary data.</text>
</comment>
<evidence type="ECO:0000256" key="2">
    <source>
        <dbReference type="ARBA" id="ARBA00009634"/>
    </source>
</evidence>
<feature type="signal peptide" evidence="12">
    <location>
        <begin position="1"/>
        <end position="24"/>
    </location>
</feature>
<dbReference type="PANTHER" id="PTHR24365">
    <property type="entry name" value="TOLL-LIKE RECEPTOR"/>
    <property type="match status" value="1"/>
</dbReference>
<dbReference type="Gene3D" id="3.40.50.10140">
    <property type="entry name" value="Toll/interleukin-1 receptor homology (TIR) domain"/>
    <property type="match status" value="1"/>
</dbReference>
<dbReference type="SUPFAM" id="SSF52058">
    <property type="entry name" value="L domain-like"/>
    <property type="match status" value="1"/>
</dbReference>
<evidence type="ECO:0000256" key="8">
    <source>
        <dbReference type="ARBA" id="ARBA00023136"/>
    </source>
</evidence>
<reference evidence="14 15" key="1">
    <citation type="submission" date="2024-11" db="EMBL/GenBank/DDBJ databases">
        <title>Chromosome-level genome assembly of the freshwater bivalve Anodonta woodiana.</title>
        <authorList>
            <person name="Chen X."/>
        </authorList>
    </citation>
    <scope>NUCLEOTIDE SEQUENCE [LARGE SCALE GENOMIC DNA]</scope>
    <source>
        <strain evidence="14">MN2024</strain>
        <tissue evidence="14">Gills</tissue>
    </source>
</reference>
<dbReference type="GO" id="GO:0016020">
    <property type="term" value="C:membrane"/>
    <property type="evidence" value="ECO:0007669"/>
    <property type="project" value="UniProtKB-SubCell"/>
</dbReference>
<proteinExistence type="inferred from homology"/>
<evidence type="ECO:0000256" key="3">
    <source>
        <dbReference type="ARBA" id="ARBA00022614"/>
    </source>
</evidence>
<dbReference type="InterPro" id="IPR032675">
    <property type="entry name" value="LRR_dom_sf"/>
</dbReference>
<evidence type="ECO:0000256" key="7">
    <source>
        <dbReference type="ARBA" id="ARBA00022989"/>
    </source>
</evidence>
<dbReference type="EMBL" id="JBJQND010000001">
    <property type="protein sequence ID" value="KAL3888970.1"/>
    <property type="molecule type" value="Genomic_DNA"/>
</dbReference>
<keyword evidence="9" id="KW-0675">Receptor</keyword>
<evidence type="ECO:0000256" key="12">
    <source>
        <dbReference type="SAM" id="SignalP"/>
    </source>
</evidence>
<evidence type="ECO:0000256" key="5">
    <source>
        <dbReference type="ARBA" id="ARBA00022729"/>
    </source>
</evidence>
<evidence type="ECO:0000313" key="15">
    <source>
        <dbReference type="Proteomes" id="UP001634394"/>
    </source>
</evidence>
<keyword evidence="4 11" id="KW-0812">Transmembrane</keyword>
<keyword evidence="15" id="KW-1185">Reference proteome</keyword>
<evidence type="ECO:0000313" key="14">
    <source>
        <dbReference type="EMBL" id="KAL3888970.1"/>
    </source>
</evidence>
<comment type="subcellular location">
    <subcellularLocation>
        <location evidence="1">Membrane</location>
        <topology evidence="1">Single-pass membrane protein</topology>
    </subcellularLocation>
</comment>
<dbReference type="SMART" id="SM00369">
    <property type="entry name" value="LRR_TYP"/>
    <property type="match status" value="4"/>
</dbReference>
<feature type="transmembrane region" description="Helical" evidence="11">
    <location>
        <begin position="570"/>
        <end position="597"/>
    </location>
</feature>
<keyword evidence="7 11" id="KW-1133">Transmembrane helix</keyword>
<dbReference type="Gene3D" id="3.80.10.10">
    <property type="entry name" value="Ribonuclease Inhibitor"/>
    <property type="match status" value="3"/>
</dbReference>
<keyword evidence="10" id="KW-0325">Glycoprotein</keyword>
<keyword evidence="5 12" id="KW-0732">Signal</keyword>
<dbReference type="InterPro" id="IPR001611">
    <property type="entry name" value="Leu-rich_rpt"/>
</dbReference>
<dbReference type="PANTHER" id="PTHR24365:SF541">
    <property type="entry name" value="PROTEIN TOLL-RELATED"/>
    <property type="match status" value="1"/>
</dbReference>
<dbReference type="PROSITE" id="PS50104">
    <property type="entry name" value="TIR"/>
    <property type="match status" value="1"/>
</dbReference>
<gene>
    <name evidence="14" type="ORF">ACJMK2_001329</name>
</gene>
<dbReference type="AlphaFoldDB" id="A0ABD3XV92"/>
<accession>A0ABD3XV92</accession>
<organism evidence="14 15">
    <name type="scientific">Sinanodonta woodiana</name>
    <name type="common">Chinese pond mussel</name>
    <name type="synonym">Anodonta woodiana</name>
    <dbReference type="NCBI Taxonomy" id="1069815"/>
    <lineage>
        <taxon>Eukaryota</taxon>
        <taxon>Metazoa</taxon>
        <taxon>Spiralia</taxon>
        <taxon>Lophotrochozoa</taxon>
        <taxon>Mollusca</taxon>
        <taxon>Bivalvia</taxon>
        <taxon>Autobranchia</taxon>
        <taxon>Heteroconchia</taxon>
        <taxon>Palaeoheterodonta</taxon>
        <taxon>Unionida</taxon>
        <taxon>Unionoidea</taxon>
        <taxon>Unionidae</taxon>
        <taxon>Unioninae</taxon>
        <taxon>Sinanodonta</taxon>
    </lineage>
</organism>
<dbReference type="Pfam" id="PF01582">
    <property type="entry name" value="TIR"/>
    <property type="match status" value="1"/>
</dbReference>
<dbReference type="SUPFAM" id="SSF52200">
    <property type="entry name" value="Toll/Interleukin receptor TIR domain"/>
    <property type="match status" value="1"/>
</dbReference>
<dbReference type="InterPro" id="IPR035897">
    <property type="entry name" value="Toll_tir_struct_dom_sf"/>
</dbReference>
<keyword evidence="8 11" id="KW-0472">Membrane</keyword>
<dbReference type="SMART" id="SM00255">
    <property type="entry name" value="TIR"/>
    <property type="match status" value="1"/>
</dbReference>
<protein>
    <recommendedName>
        <fullName evidence="13">TIR domain-containing protein</fullName>
    </recommendedName>
</protein>